<evidence type="ECO:0000313" key="3">
    <source>
        <dbReference type="EMBL" id="MBP0457499.1"/>
    </source>
</evidence>
<gene>
    <name evidence="3" type="ORF">JFN87_08310</name>
</gene>
<dbReference type="Proteomes" id="UP000670475">
    <property type="component" value="Unassembled WGS sequence"/>
</dbReference>
<feature type="chain" id="PRO_5038402797" description="PASTA domain-containing protein" evidence="2">
    <location>
        <begin position="22"/>
        <end position="125"/>
    </location>
</feature>
<organism evidence="3 4">
    <name type="scientific">Streptomyces montanisoli</name>
    <dbReference type="NCBI Taxonomy" id="2798581"/>
    <lineage>
        <taxon>Bacteria</taxon>
        <taxon>Bacillati</taxon>
        <taxon>Actinomycetota</taxon>
        <taxon>Actinomycetes</taxon>
        <taxon>Kitasatosporales</taxon>
        <taxon>Streptomycetaceae</taxon>
        <taxon>Streptomyces</taxon>
    </lineage>
</organism>
<reference evidence="3" key="1">
    <citation type="submission" date="2021-03" db="EMBL/GenBank/DDBJ databases">
        <title>Whole genome sequence of Streptomyces bomunensis MMS17-BM035.</title>
        <authorList>
            <person name="Lee J.H."/>
        </authorList>
    </citation>
    <scope>NUCLEOTIDE SEQUENCE</scope>
    <source>
        <strain evidence="3">MMS17-BM035</strain>
    </source>
</reference>
<sequence>MRGWKPVLVVLLLAGVSACTASSRPSGPDHGAGRQTASAQPTATSAGGRIDTPFDGSIFIGGNAAGVRAQIDTEAHPLSFVDVSGRHRDVTDEADWKVCAQEPSKVSQAGGQVVVFGVVMTGEHC</sequence>
<evidence type="ECO:0000256" key="1">
    <source>
        <dbReference type="SAM" id="MobiDB-lite"/>
    </source>
</evidence>
<evidence type="ECO:0000256" key="2">
    <source>
        <dbReference type="SAM" id="SignalP"/>
    </source>
</evidence>
<comment type="caution">
    <text evidence="3">The sequence shown here is derived from an EMBL/GenBank/DDBJ whole genome shotgun (WGS) entry which is preliminary data.</text>
</comment>
<keyword evidence="2" id="KW-0732">Signal</keyword>
<feature type="signal peptide" evidence="2">
    <location>
        <begin position="1"/>
        <end position="21"/>
    </location>
</feature>
<dbReference type="EMBL" id="JAGIQL010000022">
    <property type="protein sequence ID" value="MBP0457499.1"/>
    <property type="molecule type" value="Genomic_DNA"/>
</dbReference>
<keyword evidence="4" id="KW-1185">Reference proteome</keyword>
<dbReference type="RefSeq" id="WP_209339263.1">
    <property type="nucleotide sequence ID" value="NZ_JAGIQL010000022.1"/>
</dbReference>
<accession>A0A940M7A3</accession>
<evidence type="ECO:0008006" key="5">
    <source>
        <dbReference type="Google" id="ProtNLM"/>
    </source>
</evidence>
<proteinExistence type="predicted"/>
<feature type="compositionally biased region" description="Low complexity" evidence="1">
    <location>
        <begin position="35"/>
        <end position="46"/>
    </location>
</feature>
<name>A0A940M7A3_9ACTN</name>
<evidence type="ECO:0000313" key="4">
    <source>
        <dbReference type="Proteomes" id="UP000670475"/>
    </source>
</evidence>
<feature type="region of interest" description="Disordered" evidence="1">
    <location>
        <begin position="22"/>
        <end position="50"/>
    </location>
</feature>
<dbReference type="PROSITE" id="PS51257">
    <property type="entry name" value="PROKAR_LIPOPROTEIN"/>
    <property type="match status" value="1"/>
</dbReference>
<protein>
    <recommendedName>
        <fullName evidence="5">PASTA domain-containing protein</fullName>
    </recommendedName>
</protein>
<dbReference type="AlphaFoldDB" id="A0A940M7A3"/>